<evidence type="ECO:0000256" key="1">
    <source>
        <dbReference type="ARBA" id="ARBA00023015"/>
    </source>
</evidence>
<dbReference type="Proteomes" id="UP000659344">
    <property type="component" value="Unassembled WGS sequence"/>
</dbReference>
<keyword evidence="3" id="KW-0804">Transcription</keyword>
<keyword evidence="2" id="KW-0238">DNA-binding</keyword>
<evidence type="ECO:0000259" key="4">
    <source>
        <dbReference type="PROSITE" id="PS01124"/>
    </source>
</evidence>
<dbReference type="InterPro" id="IPR050908">
    <property type="entry name" value="SmbC-like"/>
</dbReference>
<dbReference type="PANTHER" id="PTHR40055">
    <property type="entry name" value="TRANSCRIPTIONAL REGULATOR YGIV-RELATED"/>
    <property type="match status" value="1"/>
</dbReference>
<dbReference type="InterPro" id="IPR018062">
    <property type="entry name" value="HTH_AraC-typ_CS"/>
</dbReference>
<dbReference type="SUPFAM" id="SSF55136">
    <property type="entry name" value="Probable bacterial effector-binding domain"/>
    <property type="match status" value="1"/>
</dbReference>
<gene>
    <name evidence="5" type="ORF">GCM10008013_03820</name>
</gene>
<evidence type="ECO:0000256" key="2">
    <source>
        <dbReference type="ARBA" id="ARBA00023125"/>
    </source>
</evidence>
<dbReference type="SMART" id="SM00871">
    <property type="entry name" value="AraC_E_bind"/>
    <property type="match status" value="1"/>
</dbReference>
<organism evidence="5 6">
    <name type="scientific">Paenibacillus segetis</name>
    <dbReference type="NCBI Taxonomy" id="1325360"/>
    <lineage>
        <taxon>Bacteria</taxon>
        <taxon>Bacillati</taxon>
        <taxon>Bacillota</taxon>
        <taxon>Bacilli</taxon>
        <taxon>Bacillales</taxon>
        <taxon>Paenibacillaceae</taxon>
        <taxon>Paenibacillus</taxon>
    </lineage>
</organism>
<evidence type="ECO:0000256" key="3">
    <source>
        <dbReference type="ARBA" id="ARBA00023163"/>
    </source>
</evidence>
<dbReference type="Pfam" id="PF06445">
    <property type="entry name" value="GyrI-like"/>
    <property type="match status" value="1"/>
</dbReference>
<dbReference type="InterPro" id="IPR011256">
    <property type="entry name" value="Reg_factor_effector_dom_sf"/>
</dbReference>
<dbReference type="InterPro" id="IPR018060">
    <property type="entry name" value="HTH_AraC"/>
</dbReference>
<proteinExistence type="predicted"/>
<dbReference type="PROSITE" id="PS01124">
    <property type="entry name" value="HTH_ARAC_FAMILY_2"/>
    <property type="match status" value="1"/>
</dbReference>
<evidence type="ECO:0000313" key="5">
    <source>
        <dbReference type="EMBL" id="GGH11802.1"/>
    </source>
</evidence>
<dbReference type="Gene3D" id="3.20.80.10">
    <property type="entry name" value="Regulatory factor, effector binding domain"/>
    <property type="match status" value="1"/>
</dbReference>
<protein>
    <recommendedName>
        <fullName evidence="4">HTH araC/xylS-type domain-containing protein</fullName>
    </recommendedName>
</protein>
<dbReference type="InterPro" id="IPR010499">
    <property type="entry name" value="AraC_E-bd"/>
</dbReference>
<dbReference type="SUPFAM" id="SSF46689">
    <property type="entry name" value="Homeodomain-like"/>
    <property type="match status" value="2"/>
</dbReference>
<accession>A0ABQ1Y4G3</accession>
<dbReference type="PROSITE" id="PS00041">
    <property type="entry name" value="HTH_ARAC_FAMILY_1"/>
    <property type="match status" value="1"/>
</dbReference>
<evidence type="ECO:0000313" key="6">
    <source>
        <dbReference type="Proteomes" id="UP000659344"/>
    </source>
</evidence>
<dbReference type="Gene3D" id="1.10.10.60">
    <property type="entry name" value="Homeodomain-like"/>
    <property type="match status" value="2"/>
</dbReference>
<dbReference type="EMBL" id="BMFT01000001">
    <property type="protein sequence ID" value="GGH11802.1"/>
    <property type="molecule type" value="Genomic_DNA"/>
</dbReference>
<reference evidence="6" key="1">
    <citation type="journal article" date="2019" name="Int. J. Syst. Evol. Microbiol.">
        <title>The Global Catalogue of Microorganisms (GCM) 10K type strain sequencing project: providing services to taxonomists for standard genome sequencing and annotation.</title>
        <authorList>
            <consortium name="The Broad Institute Genomics Platform"/>
            <consortium name="The Broad Institute Genome Sequencing Center for Infectious Disease"/>
            <person name="Wu L."/>
            <person name="Ma J."/>
        </authorList>
    </citation>
    <scope>NUCLEOTIDE SEQUENCE [LARGE SCALE GENOMIC DNA]</scope>
    <source>
        <strain evidence="6">CGMCC 1.12769</strain>
    </source>
</reference>
<keyword evidence="1" id="KW-0805">Transcription regulation</keyword>
<sequence>MTGMNHDYVERVNTVIQYIKDHSSERLTLDELAEQANFSKYHFSRIFSSLVGVSPVAFVNQVRLDNSLAYLTETHRTILDIAQWCGFESVITFNAAFKKRFNRTPSEVRAELSKNSNISLLVSKKQEELFPPLRYDDNRNTSNFLRRIWDMNISMQEIPEYEVAFVRHVGSYLDTQVAWNELGNWAFGHDLSPLHQYFIGISLDDPHAVEENHCRYDACVTLPQGFLRSEEGNIQFKRLAGGLCAVYSFYDTIDKLAIAYQTLYAQWLPNSEYDADDRPCLEFCMNDPAKDAEGKCKVDLYIPVKRRI</sequence>
<dbReference type="Pfam" id="PF12833">
    <property type="entry name" value="HTH_18"/>
    <property type="match status" value="1"/>
</dbReference>
<dbReference type="SMART" id="SM00342">
    <property type="entry name" value="HTH_ARAC"/>
    <property type="match status" value="1"/>
</dbReference>
<dbReference type="InterPro" id="IPR029442">
    <property type="entry name" value="GyrI-like"/>
</dbReference>
<keyword evidence="6" id="KW-1185">Reference proteome</keyword>
<dbReference type="InterPro" id="IPR009057">
    <property type="entry name" value="Homeodomain-like_sf"/>
</dbReference>
<comment type="caution">
    <text evidence="5">The sequence shown here is derived from an EMBL/GenBank/DDBJ whole genome shotgun (WGS) entry which is preliminary data.</text>
</comment>
<dbReference type="PANTHER" id="PTHR40055:SF1">
    <property type="entry name" value="TRANSCRIPTIONAL REGULATOR YGIV-RELATED"/>
    <property type="match status" value="1"/>
</dbReference>
<feature type="domain" description="HTH araC/xylS-type" evidence="4">
    <location>
        <begin position="13"/>
        <end position="111"/>
    </location>
</feature>
<name>A0ABQ1Y4G3_9BACL</name>